<dbReference type="Gene3D" id="2.30.30.90">
    <property type="match status" value="1"/>
</dbReference>
<dbReference type="InterPro" id="IPR007167">
    <property type="entry name" value="Fe-transptr_FeoA-like"/>
</dbReference>
<evidence type="ECO:0000256" key="12">
    <source>
        <dbReference type="ARBA" id="ARBA00032593"/>
    </source>
</evidence>
<evidence type="ECO:0000256" key="2">
    <source>
        <dbReference type="ARBA" id="ARBA00007871"/>
    </source>
</evidence>
<dbReference type="FunFam" id="1.10.60.10:FF:000004">
    <property type="entry name" value="DtxR family transcriptional regulator"/>
    <property type="match status" value="1"/>
</dbReference>
<keyword evidence="15" id="KW-1185">Reference proteome</keyword>
<keyword evidence="11" id="KW-0464">Manganese</keyword>
<dbReference type="eggNOG" id="COG1321">
    <property type="taxonomic scope" value="Bacteria"/>
</dbReference>
<gene>
    <name evidence="14" type="ORF">HMPREF0044_1193</name>
</gene>
<evidence type="ECO:0000256" key="4">
    <source>
        <dbReference type="ARBA" id="ARBA00022490"/>
    </source>
</evidence>
<dbReference type="InterPro" id="IPR022687">
    <property type="entry name" value="HTH_DTXR"/>
</dbReference>
<dbReference type="InterPro" id="IPR022689">
    <property type="entry name" value="Iron_dep_repressor"/>
</dbReference>
<dbReference type="HOGENOM" id="CLU_069532_0_2_11"/>
<dbReference type="RefSeq" id="WP_006546363.1">
    <property type="nucleotide sequence ID" value="NZ_DS999541.1"/>
</dbReference>
<dbReference type="InterPro" id="IPR011991">
    <property type="entry name" value="ArsR-like_HTH"/>
</dbReference>
<dbReference type="GO" id="GO:0003677">
    <property type="term" value="F:DNA binding"/>
    <property type="evidence" value="ECO:0007669"/>
    <property type="project" value="UniProtKB-KW"/>
</dbReference>
<dbReference type="GO" id="GO:0045892">
    <property type="term" value="P:negative regulation of DNA-templated transcription"/>
    <property type="evidence" value="ECO:0007669"/>
    <property type="project" value="TreeGrafter"/>
</dbReference>
<dbReference type="CDD" id="cd00090">
    <property type="entry name" value="HTH_ARSR"/>
    <property type="match status" value="1"/>
</dbReference>
<comment type="subcellular location">
    <subcellularLocation>
        <location evidence="1">Cytoplasm</location>
    </subcellularLocation>
</comment>
<dbReference type="Gene3D" id="1.10.60.10">
    <property type="entry name" value="Iron dependent repressor, metal binding and dimerisation domain"/>
    <property type="match status" value="1"/>
</dbReference>
<dbReference type="PROSITE" id="PS50944">
    <property type="entry name" value="HTH_DTXR"/>
    <property type="match status" value="1"/>
</dbReference>
<organism evidence="14 15">
    <name type="scientific">Gleimia coleocanis DSM 15436</name>
    <dbReference type="NCBI Taxonomy" id="525245"/>
    <lineage>
        <taxon>Bacteria</taxon>
        <taxon>Bacillati</taxon>
        <taxon>Actinomycetota</taxon>
        <taxon>Actinomycetes</taxon>
        <taxon>Actinomycetales</taxon>
        <taxon>Actinomycetaceae</taxon>
        <taxon>Gleimia</taxon>
    </lineage>
</organism>
<dbReference type="PANTHER" id="PTHR33238">
    <property type="entry name" value="IRON (METAL) DEPENDENT REPRESSOR, DTXR FAMILY"/>
    <property type="match status" value="1"/>
</dbReference>
<proteinExistence type="inferred from homology"/>
<evidence type="ECO:0000256" key="8">
    <source>
        <dbReference type="ARBA" id="ARBA00023125"/>
    </source>
</evidence>
<evidence type="ECO:0000256" key="10">
    <source>
        <dbReference type="ARBA" id="ARBA00023163"/>
    </source>
</evidence>
<evidence type="ECO:0000256" key="9">
    <source>
        <dbReference type="ARBA" id="ARBA00023159"/>
    </source>
</evidence>
<protein>
    <recommendedName>
        <fullName evidence="12">Manganese transport regulator</fullName>
    </recommendedName>
</protein>
<keyword evidence="4" id="KW-0963">Cytoplasm</keyword>
<comment type="caution">
    <text evidence="14">The sequence shown here is derived from an EMBL/GenBank/DDBJ whole genome shotgun (WGS) entry which is preliminary data.</text>
</comment>
<dbReference type="InterPro" id="IPR050536">
    <property type="entry name" value="DtxR_MntR_Metal-Reg"/>
</dbReference>
<dbReference type="Pfam" id="PF04023">
    <property type="entry name" value="FeoA"/>
    <property type="match status" value="1"/>
</dbReference>
<dbReference type="Proteomes" id="UP000010301">
    <property type="component" value="Unassembled WGS sequence"/>
</dbReference>
<dbReference type="InterPro" id="IPR008988">
    <property type="entry name" value="Transcriptional_repressor_C"/>
</dbReference>
<evidence type="ECO:0000256" key="11">
    <source>
        <dbReference type="ARBA" id="ARBA00023211"/>
    </source>
</evidence>
<evidence type="ECO:0000256" key="7">
    <source>
        <dbReference type="ARBA" id="ARBA00023015"/>
    </source>
</evidence>
<evidence type="ECO:0000256" key="1">
    <source>
        <dbReference type="ARBA" id="ARBA00004496"/>
    </source>
</evidence>
<dbReference type="GO" id="GO:0005737">
    <property type="term" value="C:cytoplasm"/>
    <property type="evidence" value="ECO:0007669"/>
    <property type="project" value="UniProtKB-SubCell"/>
</dbReference>
<keyword evidence="6" id="KW-0408">Iron</keyword>
<dbReference type="Gene3D" id="1.10.10.10">
    <property type="entry name" value="Winged helix-like DNA-binding domain superfamily/Winged helix DNA-binding domain"/>
    <property type="match status" value="1"/>
</dbReference>
<dbReference type="EMBL" id="ACFG01000032">
    <property type="protein sequence ID" value="EEH63592.1"/>
    <property type="molecule type" value="Genomic_DNA"/>
</dbReference>
<dbReference type="Pfam" id="PF01325">
    <property type="entry name" value="Fe_dep_repress"/>
    <property type="match status" value="1"/>
</dbReference>
<dbReference type="InterPro" id="IPR036388">
    <property type="entry name" value="WH-like_DNA-bd_sf"/>
</dbReference>
<reference evidence="14 15" key="1">
    <citation type="submission" date="2009-01" db="EMBL/GenBank/DDBJ databases">
        <authorList>
            <person name="Qin X."/>
            <person name="Bachman B."/>
            <person name="Battles P."/>
            <person name="Bell A."/>
            <person name="Bess C."/>
            <person name="Bickham C."/>
            <person name="Chaboub L."/>
            <person name="Chen D."/>
            <person name="Coyle M."/>
            <person name="Deiros D.R."/>
            <person name="Dinh H."/>
            <person name="Forbes L."/>
            <person name="Fowler G."/>
            <person name="Francisco L."/>
            <person name="Fu Q."/>
            <person name="Gubbala S."/>
            <person name="Hale W."/>
            <person name="Han Y."/>
            <person name="Hemphill L."/>
            <person name="Highlander S.K."/>
            <person name="Hirani K."/>
            <person name="Hogues M."/>
            <person name="Jackson L."/>
            <person name="Jakkamsetti A."/>
            <person name="Javaid M."/>
            <person name="Jiang H."/>
            <person name="Korchina V."/>
            <person name="Kovar C."/>
            <person name="Lara F."/>
            <person name="Lee S."/>
            <person name="Mata R."/>
            <person name="Mathew T."/>
            <person name="Moen C."/>
            <person name="Morales K."/>
            <person name="Munidasa M."/>
            <person name="Nazareth L."/>
            <person name="Ngo R."/>
            <person name="Nguyen L."/>
            <person name="Okwuonu G."/>
            <person name="Ongeri F."/>
            <person name="Patil S."/>
            <person name="Petrosino J."/>
            <person name="Pham C."/>
            <person name="Pham P."/>
            <person name="Pu L.-L."/>
            <person name="Puazo M."/>
            <person name="Raj R."/>
            <person name="Reid J."/>
            <person name="Rouhana J."/>
            <person name="Saada N."/>
            <person name="Shang Y."/>
            <person name="Simmons D."/>
            <person name="Thornton R."/>
            <person name="Warren J."/>
            <person name="Weissenberger G."/>
            <person name="Zhang J."/>
            <person name="Zhang L."/>
            <person name="Zhou C."/>
            <person name="Zhu D."/>
            <person name="Muzny D."/>
            <person name="Worley K."/>
            <person name="Gibbs R."/>
        </authorList>
    </citation>
    <scope>NUCLEOTIDE SEQUENCE [LARGE SCALE GENOMIC DNA]</scope>
    <source>
        <strain evidence="14 15">DSM 15436</strain>
    </source>
</reference>
<dbReference type="OrthoDB" id="9791355at2"/>
<keyword evidence="5" id="KW-0678">Repressor</keyword>
<dbReference type="Pfam" id="PF02742">
    <property type="entry name" value="Fe_dep_repr_C"/>
    <property type="match status" value="1"/>
</dbReference>
<keyword evidence="7" id="KW-0805">Transcription regulation</keyword>
<feature type="domain" description="HTH dtxR-type" evidence="13">
    <location>
        <begin position="1"/>
        <end position="67"/>
    </location>
</feature>
<dbReference type="STRING" id="525245.HMPREF0044_1193"/>
<sequence>MSPRISTMSEDYVRAIYSAEEWDDKGVGVSDLAHLMGVVPSTASENVRRLKDAGLVDHKPYQQVRLTEAGREEAMKMVRRHRILETFLHDVLEFSWDEVHEEAEELEHAVTDRFIDRIDKVLGFPQTDPHGDPIPRKDGTVASSSTISVLTAPLQADLEIVRIRDAEPEVLRHFESRGITPGSTVRVLEKSDVTALISLQVGRQRIDLPYTLGAFIRVKLG</sequence>
<keyword evidence="9" id="KW-0010">Activator</keyword>
<dbReference type="InterPro" id="IPR036390">
    <property type="entry name" value="WH_DNA-bd_sf"/>
</dbReference>
<comment type="subunit">
    <text evidence="3">Homodimer.</text>
</comment>
<evidence type="ECO:0000256" key="5">
    <source>
        <dbReference type="ARBA" id="ARBA00022491"/>
    </source>
</evidence>
<dbReference type="SUPFAM" id="SSF50037">
    <property type="entry name" value="C-terminal domain of transcriptional repressors"/>
    <property type="match status" value="1"/>
</dbReference>
<keyword evidence="8" id="KW-0238">DNA-binding</keyword>
<dbReference type="AlphaFoldDB" id="C0W1A3"/>
<name>C0W1A3_9ACTO</name>
<dbReference type="GO" id="GO:0003700">
    <property type="term" value="F:DNA-binding transcription factor activity"/>
    <property type="evidence" value="ECO:0007669"/>
    <property type="project" value="InterPro"/>
</dbReference>
<evidence type="ECO:0000256" key="3">
    <source>
        <dbReference type="ARBA" id="ARBA00011738"/>
    </source>
</evidence>
<dbReference type="SMART" id="SM00529">
    <property type="entry name" value="HTH_DTXR"/>
    <property type="match status" value="1"/>
</dbReference>
<keyword evidence="10" id="KW-0804">Transcription</keyword>
<comment type="similarity">
    <text evidence="2">Belongs to the DtxR/MntR family.</text>
</comment>
<dbReference type="InterPro" id="IPR001367">
    <property type="entry name" value="Fe_dep_repressor"/>
</dbReference>
<dbReference type="InterPro" id="IPR036421">
    <property type="entry name" value="Fe_dep_repressor_sf"/>
</dbReference>
<dbReference type="PANTHER" id="PTHR33238:SF11">
    <property type="entry name" value="TRANSCRIPTIONAL REGULATOR MNTR"/>
    <property type="match status" value="1"/>
</dbReference>
<dbReference type="GO" id="GO:0046914">
    <property type="term" value="F:transition metal ion binding"/>
    <property type="evidence" value="ECO:0007669"/>
    <property type="project" value="InterPro"/>
</dbReference>
<evidence type="ECO:0000259" key="13">
    <source>
        <dbReference type="PROSITE" id="PS50944"/>
    </source>
</evidence>
<evidence type="ECO:0000313" key="15">
    <source>
        <dbReference type="Proteomes" id="UP000010301"/>
    </source>
</evidence>
<dbReference type="InterPro" id="IPR038157">
    <property type="entry name" value="FeoA_core_dom"/>
</dbReference>
<dbReference type="SUPFAM" id="SSF47979">
    <property type="entry name" value="Iron-dependent repressor protein, dimerization domain"/>
    <property type="match status" value="1"/>
</dbReference>
<dbReference type="GO" id="GO:0046983">
    <property type="term" value="F:protein dimerization activity"/>
    <property type="evidence" value="ECO:0007669"/>
    <property type="project" value="InterPro"/>
</dbReference>
<dbReference type="SUPFAM" id="SSF46785">
    <property type="entry name" value="Winged helix' DNA-binding domain"/>
    <property type="match status" value="1"/>
</dbReference>
<evidence type="ECO:0000313" key="14">
    <source>
        <dbReference type="EMBL" id="EEH63592.1"/>
    </source>
</evidence>
<dbReference type="SMART" id="SM00899">
    <property type="entry name" value="FeoA"/>
    <property type="match status" value="1"/>
</dbReference>
<accession>C0W1A3</accession>
<evidence type="ECO:0000256" key="6">
    <source>
        <dbReference type="ARBA" id="ARBA00023004"/>
    </source>
</evidence>